<dbReference type="Proteomes" id="UP000324222">
    <property type="component" value="Unassembled WGS sequence"/>
</dbReference>
<sequence length="115" mass="12748">MKLAGIPCLIKSQALLIVTCRCRVGHSTRRNSGSSSRRSYDAASLSYRCLHITCLVHFCQYRWWCLLDLGFYLLCVYCCFPSTDALCSNSSEDIACLAAMDTVTQSGAWSDLGTD</sequence>
<accession>A0A5B7FAJ7</accession>
<protein>
    <submittedName>
        <fullName evidence="1">Uncharacterized protein</fullName>
    </submittedName>
</protein>
<name>A0A5B7FAJ7_PORTR</name>
<reference evidence="1 2" key="1">
    <citation type="submission" date="2019-05" db="EMBL/GenBank/DDBJ databases">
        <title>Another draft genome of Portunus trituberculatus and its Hox gene families provides insights of decapod evolution.</title>
        <authorList>
            <person name="Jeong J.-H."/>
            <person name="Song I."/>
            <person name="Kim S."/>
            <person name="Choi T."/>
            <person name="Kim D."/>
            <person name="Ryu S."/>
            <person name="Kim W."/>
        </authorList>
    </citation>
    <scope>NUCLEOTIDE SEQUENCE [LARGE SCALE GENOMIC DNA]</scope>
    <source>
        <tissue evidence="1">Muscle</tissue>
    </source>
</reference>
<proteinExistence type="predicted"/>
<evidence type="ECO:0000313" key="2">
    <source>
        <dbReference type="Proteomes" id="UP000324222"/>
    </source>
</evidence>
<keyword evidence="2" id="KW-1185">Reference proteome</keyword>
<organism evidence="1 2">
    <name type="scientific">Portunus trituberculatus</name>
    <name type="common">Swimming crab</name>
    <name type="synonym">Neptunus trituberculatus</name>
    <dbReference type="NCBI Taxonomy" id="210409"/>
    <lineage>
        <taxon>Eukaryota</taxon>
        <taxon>Metazoa</taxon>
        <taxon>Ecdysozoa</taxon>
        <taxon>Arthropoda</taxon>
        <taxon>Crustacea</taxon>
        <taxon>Multicrustacea</taxon>
        <taxon>Malacostraca</taxon>
        <taxon>Eumalacostraca</taxon>
        <taxon>Eucarida</taxon>
        <taxon>Decapoda</taxon>
        <taxon>Pleocyemata</taxon>
        <taxon>Brachyura</taxon>
        <taxon>Eubrachyura</taxon>
        <taxon>Portunoidea</taxon>
        <taxon>Portunidae</taxon>
        <taxon>Portuninae</taxon>
        <taxon>Portunus</taxon>
    </lineage>
</organism>
<evidence type="ECO:0000313" key="1">
    <source>
        <dbReference type="EMBL" id="MPC44640.1"/>
    </source>
</evidence>
<comment type="caution">
    <text evidence="1">The sequence shown here is derived from an EMBL/GenBank/DDBJ whole genome shotgun (WGS) entry which is preliminary data.</text>
</comment>
<gene>
    <name evidence="1" type="ORF">E2C01_038317</name>
</gene>
<dbReference type="EMBL" id="VSRR010006373">
    <property type="protein sequence ID" value="MPC44640.1"/>
    <property type="molecule type" value="Genomic_DNA"/>
</dbReference>
<dbReference type="AlphaFoldDB" id="A0A5B7FAJ7"/>